<feature type="domain" description="Glycosyl hydrolase family 92 N-terminal" evidence="5">
    <location>
        <begin position="32"/>
        <end position="309"/>
    </location>
</feature>
<organism evidence="6 7">
    <name type="scientific">Pedobacter helvus</name>
    <dbReference type="NCBI Taxonomy" id="2563444"/>
    <lineage>
        <taxon>Bacteria</taxon>
        <taxon>Pseudomonadati</taxon>
        <taxon>Bacteroidota</taxon>
        <taxon>Sphingobacteriia</taxon>
        <taxon>Sphingobacteriales</taxon>
        <taxon>Sphingobacteriaceae</taxon>
        <taxon>Pedobacter</taxon>
    </lineage>
</organism>
<dbReference type="SUPFAM" id="SSF48208">
    <property type="entry name" value="Six-hairpin glycosidases"/>
    <property type="match status" value="1"/>
</dbReference>
<dbReference type="InterPro" id="IPR005887">
    <property type="entry name" value="GH92_a_mannosidase_put"/>
</dbReference>
<dbReference type="Gene3D" id="2.70.98.10">
    <property type="match status" value="1"/>
</dbReference>
<dbReference type="GO" id="GO:0016787">
    <property type="term" value="F:hydrolase activity"/>
    <property type="evidence" value="ECO:0007669"/>
    <property type="project" value="UniProtKB-KW"/>
</dbReference>
<dbReference type="PANTHER" id="PTHR12143">
    <property type="entry name" value="PEPTIDE N-GLYCANASE PNGASE -RELATED"/>
    <property type="match status" value="1"/>
</dbReference>
<dbReference type="Proteomes" id="UP001517367">
    <property type="component" value="Unassembled WGS sequence"/>
</dbReference>
<dbReference type="Pfam" id="PF17678">
    <property type="entry name" value="Glyco_hydro_92N"/>
    <property type="match status" value="1"/>
</dbReference>
<comment type="subunit">
    <text evidence="2">Monomer.</text>
</comment>
<dbReference type="InterPro" id="IPR008928">
    <property type="entry name" value="6-hairpin_glycosidase_sf"/>
</dbReference>
<keyword evidence="3" id="KW-0106">Calcium</keyword>
<dbReference type="InterPro" id="IPR012939">
    <property type="entry name" value="Glyco_hydro_92"/>
</dbReference>
<comment type="cofactor">
    <cofactor evidence="1">
        <name>Ca(2+)</name>
        <dbReference type="ChEBI" id="CHEBI:29108"/>
    </cofactor>
</comment>
<keyword evidence="6" id="KW-0378">Hydrolase</keyword>
<evidence type="ECO:0000259" key="5">
    <source>
        <dbReference type="Pfam" id="PF17678"/>
    </source>
</evidence>
<dbReference type="Gene3D" id="1.20.1610.10">
    <property type="entry name" value="alpha-1,2-mannosidases domains"/>
    <property type="match status" value="1"/>
</dbReference>
<proteinExistence type="predicted"/>
<feature type="domain" description="Glycosyl hydrolase family 92" evidence="4">
    <location>
        <begin position="315"/>
        <end position="762"/>
    </location>
</feature>
<evidence type="ECO:0000313" key="7">
    <source>
        <dbReference type="Proteomes" id="UP001517367"/>
    </source>
</evidence>
<accession>A0ABW9JGI1</accession>
<keyword evidence="7" id="KW-1185">Reference proteome</keyword>
<reference evidence="6 7" key="1">
    <citation type="submission" date="2024-12" db="EMBL/GenBank/DDBJ databases">
        <authorList>
            <person name="Hu S."/>
        </authorList>
    </citation>
    <scope>NUCLEOTIDE SEQUENCE [LARGE SCALE GENOMIC DNA]</scope>
    <source>
        <strain evidence="6 7">P-25</strain>
    </source>
</reference>
<dbReference type="Gene3D" id="3.30.2080.10">
    <property type="entry name" value="GH92 mannosidase domain"/>
    <property type="match status" value="1"/>
</dbReference>
<dbReference type="EMBL" id="SRMP02000001">
    <property type="protein sequence ID" value="MFN0290283.1"/>
    <property type="molecule type" value="Genomic_DNA"/>
</dbReference>
<protein>
    <submittedName>
        <fullName evidence="6">GH92 family glycosyl hydrolase</fullName>
    </submittedName>
</protein>
<dbReference type="InterPro" id="IPR014718">
    <property type="entry name" value="GH-type_carb-bd"/>
</dbReference>
<dbReference type="Gene3D" id="1.20.1050.60">
    <property type="entry name" value="alpha-1,2-mannosidase"/>
    <property type="match status" value="1"/>
</dbReference>
<name>A0ABW9JGI1_9SPHI</name>
<dbReference type="NCBIfam" id="TIGR01180">
    <property type="entry name" value="aman2_put"/>
    <property type="match status" value="1"/>
</dbReference>
<comment type="caution">
    <text evidence="6">The sequence shown here is derived from an EMBL/GenBank/DDBJ whole genome shotgun (WGS) entry which is preliminary data.</text>
</comment>
<gene>
    <name evidence="6" type="ORF">E5L68_002710</name>
</gene>
<dbReference type="Pfam" id="PF07971">
    <property type="entry name" value="Glyco_hydro_92"/>
    <property type="match status" value="1"/>
</dbReference>
<sequence length="771" mass="85589">MKKKSAYLAVSIIATILACKTTNKQLVGNAQYVNPFIGASTNVGDAGVYHGLGKTFPGATTPYGMVQVSPNTITGGDNGSGYSDEHRSIEGFAFTQMSGVGWFGDLGNFLVMPTTGPLKTNSGTLADPDAGYRSRYDKKSEQATAGYYAVQLSDYKVKTEATAAPHSGMLKFTFPANQQSRIQIDLARRVGGTATEQYVKVVNENAIEGWMKCTPEGGGWGNGDGKADYVVYFYAEFSKPLKNFGVWSADIPDGAVRKREEVTSAAYQQIIAKANILKQVKEKQGKHLGFYTEFATTANEEVLLKAGISFVSLAGAKNNLQTEITDWDFNAVKQKATDLWNKSLAKINIEGGTDEQRTVFYTSLYHTQIDPRVFEDVDGNYMGGDQKSHQSKDFTKRTIFSGWDVFRSQMPLQTIINPELVGDMVNSLVTLADEKDKDYLERWEFLNAYSGCMIGNPAVSVIADAYAKNIRNFDVEKAYQLSVNSVEKFGNGEKGYVTDGFGISHTLEYAYFDWCVSQMAKSLGKTADADKYLKKSKAYYNIFDKEKGWFRPRDKNGNWEAWPAEGRLKQWYGSIESNAYQQGWFVPQDVDGMVALMGGKAKVIADLTTFFEKAPQDLMWNDYYNHANEPVHHVPFLFNRVGAPWLTQKWTREICKRAYKNSVEGLVGNEDVGQMSAWYVLAASGIHPIAPGDTRYEITSPLFSKVTLNADKASAFTIEANHNSDKNIYIQSATLNGKAYNKCWIDHKDVIKGGVLKLEMGPQPNQSWGVN</sequence>
<dbReference type="PROSITE" id="PS51257">
    <property type="entry name" value="PROKAR_LIPOPROTEIN"/>
    <property type="match status" value="1"/>
</dbReference>
<dbReference type="RefSeq" id="WP_138727867.1">
    <property type="nucleotide sequence ID" value="NZ_SRMP02000001.1"/>
</dbReference>
<evidence type="ECO:0000259" key="4">
    <source>
        <dbReference type="Pfam" id="PF07971"/>
    </source>
</evidence>
<evidence type="ECO:0000313" key="6">
    <source>
        <dbReference type="EMBL" id="MFN0290283.1"/>
    </source>
</evidence>
<evidence type="ECO:0000256" key="3">
    <source>
        <dbReference type="ARBA" id="ARBA00022837"/>
    </source>
</evidence>
<dbReference type="InterPro" id="IPR041371">
    <property type="entry name" value="GH92_N"/>
</dbReference>
<evidence type="ECO:0000256" key="1">
    <source>
        <dbReference type="ARBA" id="ARBA00001913"/>
    </source>
</evidence>
<dbReference type="PANTHER" id="PTHR12143:SF39">
    <property type="entry name" value="SECRETED PROTEIN"/>
    <property type="match status" value="1"/>
</dbReference>
<evidence type="ECO:0000256" key="2">
    <source>
        <dbReference type="ARBA" id="ARBA00011245"/>
    </source>
</evidence>
<dbReference type="InterPro" id="IPR050883">
    <property type="entry name" value="PNGase"/>
</dbReference>